<gene>
    <name evidence="2" type="primary">yjlA</name>
    <name evidence="2" type="ORF">APO_1890</name>
</gene>
<keyword evidence="1" id="KW-0472">Membrane</keyword>
<reference evidence="2 3" key="1">
    <citation type="journal article" date="2011" name="Science">
        <title>Drosophila microbiome modulates host developmental and metabolic homeostasis via insulin signaling.</title>
        <authorList>
            <person name="Shin S.C."/>
            <person name="Kim S.H."/>
            <person name="You H."/>
            <person name="Kim B."/>
            <person name="Kim A.C."/>
            <person name="Lee K.A."/>
            <person name="Yoon J.H."/>
            <person name="Ryu J.H."/>
            <person name="Lee W.J."/>
        </authorList>
    </citation>
    <scope>NUCLEOTIDE SEQUENCE [LARGE SCALE GENOMIC DNA]</scope>
    <source>
        <strain evidence="2 3">DM001</strain>
    </source>
</reference>
<feature type="transmembrane region" description="Helical" evidence="1">
    <location>
        <begin position="110"/>
        <end position="131"/>
    </location>
</feature>
<feature type="transmembrane region" description="Helical" evidence="1">
    <location>
        <begin position="164"/>
        <end position="183"/>
    </location>
</feature>
<name>F1YVA0_9PROT</name>
<dbReference type="AlphaFoldDB" id="F1YVA0"/>
<feature type="transmembrane region" description="Helical" evidence="1">
    <location>
        <begin position="41"/>
        <end position="62"/>
    </location>
</feature>
<evidence type="ECO:0000256" key="1">
    <source>
        <dbReference type="SAM" id="Phobius"/>
    </source>
</evidence>
<evidence type="ECO:0000313" key="2">
    <source>
        <dbReference type="EMBL" id="EGE47205.1"/>
    </source>
</evidence>
<evidence type="ECO:0000313" key="3">
    <source>
        <dbReference type="Proteomes" id="UP000018454"/>
    </source>
</evidence>
<protein>
    <recommendedName>
        <fullName evidence="4">Multidrug resistance efflux transporter family protein</fullName>
    </recommendedName>
</protein>
<feature type="transmembrane region" description="Helical" evidence="1">
    <location>
        <begin position="189"/>
        <end position="209"/>
    </location>
</feature>
<comment type="caution">
    <text evidence="2">The sequence shown here is derived from an EMBL/GenBank/DDBJ whole genome shotgun (WGS) entry which is preliminary data.</text>
</comment>
<sequence length="348" mass="36409">MVEKGCGYKTGGADMADNNTAVAPILDGADMRHGGAGAPRLIGLGLIASALFSVTFVLNRSISLHGGHWVWSAALRYIETAFLLLAWGFVAKGPRWGAAIWRLFWQKLRFWLVAGGIGYGVFYACCCFAANHAPGWIVAATWQSTILATPIVLWAFGGKVPLRGVAFLVLIFAGIVILNAGRLEAGVPLAQIVSGVVPLLVAAFCYPIGNQLLNRFRHQAGPHAALLQDPLAAVLLMTLGALPFFAALLLLVRPPLPDMGQITSTGLIALFAGCLATPLFIYARNLSSDPYLIAAVDATQAGEVGFTLVGEALLLGSISLGIADYAGLIAVIGGLIGFAVSEETAPEG</sequence>
<feature type="transmembrane region" description="Helical" evidence="1">
    <location>
        <begin position="230"/>
        <end position="252"/>
    </location>
</feature>
<keyword evidence="1" id="KW-1133">Transmembrane helix</keyword>
<feature type="transmembrane region" description="Helical" evidence="1">
    <location>
        <begin position="137"/>
        <end position="157"/>
    </location>
</feature>
<feature type="transmembrane region" description="Helical" evidence="1">
    <location>
        <begin position="264"/>
        <end position="283"/>
    </location>
</feature>
<dbReference type="InterPro" id="IPR032713">
    <property type="entry name" value="EmrE"/>
</dbReference>
<feature type="transmembrane region" description="Helical" evidence="1">
    <location>
        <begin position="68"/>
        <end position="90"/>
    </location>
</feature>
<accession>F1YVA0</accession>
<dbReference type="Pfam" id="PF13536">
    <property type="entry name" value="EmrE"/>
    <property type="match status" value="1"/>
</dbReference>
<dbReference type="Proteomes" id="UP000018454">
    <property type="component" value="Unassembled WGS sequence"/>
</dbReference>
<evidence type="ECO:0008006" key="4">
    <source>
        <dbReference type="Google" id="ProtNLM"/>
    </source>
</evidence>
<dbReference type="EMBL" id="AEUP01000030">
    <property type="protein sequence ID" value="EGE47205.1"/>
    <property type="molecule type" value="Genomic_DNA"/>
</dbReference>
<proteinExistence type="predicted"/>
<organism evidence="2 3">
    <name type="scientific">Acetobacter pomorum DM001</name>
    <dbReference type="NCBI Taxonomy" id="945681"/>
    <lineage>
        <taxon>Bacteria</taxon>
        <taxon>Pseudomonadati</taxon>
        <taxon>Pseudomonadota</taxon>
        <taxon>Alphaproteobacteria</taxon>
        <taxon>Acetobacterales</taxon>
        <taxon>Acetobacteraceae</taxon>
        <taxon>Acetobacter</taxon>
    </lineage>
</organism>
<keyword evidence="1" id="KW-0812">Transmembrane</keyword>